<dbReference type="SUPFAM" id="SSF56519">
    <property type="entry name" value="Penicillin binding protein dimerisation domain"/>
    <property type="match status" value="1"/>
</dbReference>
<evidence type="ECO:0000256" key="9">
    <source>
        <dbReference type="ARBA" id="ARBA00023136"/>
    </source>
</evidence>
<evidence type="ECO:0000259" key="12">
    <source>
        <dbReference type="Pfam" id="PF03717"/>
    </source>
</evidence>
<protein>
    <submittedName>
        <fullName evidence="13">Penicillin-binding protein 2B</fullName>
    </submittedName>
</protein>
<name>A0A1C6J6H0_9FIRM</name>
<dbReference type="GO" id="GO:0071972">
    <property type="term" value="F:peptidoglycan L,D-transpeptidase activity"/>
    <property type="evidence" value="ECO:0007669"/>
    <property type="project" value="TreeGrafter"/>
</dbReference>
<sequence length="684" mass="73737">MLKKFFSNRLSYLGLILLLVGGLFGSVLFDLQVVQGDSYREQADASAVYTMDVSAARGEIVDRNGVALATNRVGYNVQFNKLFLPSEDLNETILKLCGIMTAKGQTWNDTLPISKSEPYGFLTSAEEAANAGSTENVDVRTEKELAADIESLKKTNDLNVYATAENVMDKLIEKYELKKYSRQDARTIAGVRYEMELRGYFSNTPYTYASDISIEAVTAIEEASMQMPGVGIVEEAIREYPNGTLLPHLLGHIGSISKEEYEELAKKGYKLNDVVGKDGVEKAYESTLKGTAGQVQVVKDKSGNVLSQTETKAPQPGGTVQLTIDANLQGKTQEILERYIKNIAATKGVGVGADANAGAAVVLNTKTGEVLAMANYPTYDINNFFKDYNALYKDPLNPMFNRALDGTYTPGSVFKPCVGLAALSAGTINPSTSVTCNHVYTYFDGYSPECLGTHGPISLKRALAVSCNIYFYEVGRQVGIQKIFDTAHQLGLGEDGESLGFELGGGTGSKISHPDNYSREWVPGDIVQAAIGQGETIVTPLQLATYAATMSNNGTRYKSHLIKGVLDHNTGATIYETKPTVAAQVEGISDEDYAAVREGMVAVSREGSGRPGFQNYPIDVASKTGTPQVPNGSPNAVYIAYGPAENSEIAVAVVIEHGGDSYYLSPMVAEIMNAYFYPDGQAAQ</sequence>
<keyword evidence="6" id="KW-0133">Cell shape</keyword>
<keyword evidence="7" id="KW-0573">Peptidoglycan synthesis</keyword>
<proteinExistence type="inferred from homology"/>
<dbReference type="InterPro" id="IPR050515">
    <property type="entry name" value="Beta-lactam/transpept"/>
</dbReference>
<evidence type="ECO:0000256" key="5">
    <source>
        <dbReference type="ARBA" id="ARBA00022692"/>
    </source>
</evidence>
<organism evidence="13">
    <name type="scientific">uncultured Anaerotruncus sp</name>
    <dbReference type="NCBI Taxonomy" id="905011"/>
    <lineage>
        <taxon>Bacteria</taxon>
        <taxon>Bacillati</taxon>
        <taxon>Bacillota</taxon>
        <taxon>Clostridia</taxon>
        <taxon>Eubacteriales</taxon>
        <taxon>Oscillospiraceae</taxon>
        <taxon>Anaerotruncus</taxon>
        <taxon>environmental samples</taxon>
    </lineage>
</organism>
<keyword evidence="4" id="KW-1003">Cell membrane</keyword>
<evidence type="ECO:0000313" key="13">
    <source>
        <dbReference type="EMBL" id="SCJ77682.1"/>
    </source>
</evidence>
<keyword evidence="9" id="KW-0472">Membrane</keyword>
<comment type="similarity">
    <text evidence="3">Belongs to the transpeptidase family.</text>
</comment>
<reference evidence="13" key="1">
    <citation type="submission" date="2015-09" db="EMBL/GenBank/DDBJ databases">
        <authorList>
            <consortium name="Pathogen Informatics"/>
        </authorList>
    </citation>
    <scope>NUCLEOTIDE SEQUENCE</scope>
    <source>
        <strain evidence="13">2789STDY5834896</strain>
    </source>
</reference>
<dbReference type="EMBL" id="FMHG01000001">
    <property type="protein sequence ID" value="SCJ77682.1"/>
    <property type="molecule type" value="Genomic_DNA"/>
</dbReference>
<keyword evidence="5" id="KW-0812">Transmembrane</keyword>
<evidence type="ECO:0000256" key="10">
    <source>
        <dbReference type="ARBA" id="ARBA00023316"/>
    </source>
</evidence>
<evidence type="ECO:0000256" key="1">
    <source>
        <dbReference type="ARBA" id="ARBA00004167"/>
    </source>
</evidence>
<comment type="subcellular location">
    <subcellularLocation>
        <location evidence="2">Cell membrane</location>
    </subcellularLocation>
    <subcellularLocation>
        <location evidence="1">Membrane</location>
        <topology evidence="1">Single-pass membrane protein</topology>
    </subcellularLocation>
</comment>
<dbReference type="Gene3D" id="1.10.10.1230">
    <property type="entry name" value="Penicillin-binding protein, N-terminal non-catalytic domain, head sub-domain"/>
    <property type="match status" value="1"/>
</dbReference>
<dbReference type="Gene3D" id="3.40.710.10">
    <property type="entry name" value="DD-peptidase/beta-lactamase superfamily"/>
    <property type="match status" value="1"/>
</dbReference>
<dbReference type="InterPro" id="IPR005311">
    <property type="entry name" value="PBP_dimer"/>
</dbReference>
<evidence type="ECO:0000256" key="6">
    <source>
        <dbReference type="ARBA" id="ARBA00022960"/>
    </source>
</evidence>
<dbReference type="GO" id="GO:0071555">
    <property type="term" value="P:cell wall organization"/>
    <property type="evidence" value="ECO:0007669"/>
    <property type="project" value="UniProtKB-KW"/>
</dbReference>
<dbReference type="GO" id="GO:0009252">
    <property type="term" value="P:peptidoglycan biosynthetic process"/>
    <property type="evidence" value="ECO:0007669"/>
    <property type="project" value="UniProtKB-KW"/>
</dbReference>
<feature type="domain" description="Penicillin-binding protein transpeptidase" evidence="11">
    <location>
        <begin position="358"/>
        <end position="673"/>
    </location>
</feature>
<dbReference type="InterPro" id="IPR036138">
    <property type="entry name" value="PBP_dimer_sf"/>
</dbReference>
<evidence type="ECO:0000256" key="8">
    <source>
        <dbReference type="ARBA" id="ARBA00022989"/>
    </source>
</evidence>
<evidence type="ECO:0000256" key="4">
    <source>
        <dbReference type="ARBA" id="ARBA00022475"/>
    </source>
</evidence>
<dbReference type="PANTHER" id="PTHR30627:SF2">
    <property type="entry name" value="PEPTIDOGLYCAN D,D-TRANSPEPTIDASE MRDA"/>
    <property type="match status" value="1"/>
</dbReference>
<dbReference type="GO" id="GO:0008360">
    <property type="term" value="P:regulation of cell shape"/>
    <property type="evidence" value="ECO:0007669"/>
    <property type="project" value="UniProtKB-KW"/>
</dbReference>
<dbReference type="PANTHER" id="PTHR30627">
    <property type="entry name" value="PEPTIDOGLYCAN D,D-TRANSPEPTIDASE"/>
    <property type="match status" value="1"/>
</dbReference>
<dbReference type="AlphaFoldDB" id="A0A1C6J6H0"/>
<dbReference type="GO" id="GO:0005886">
    <property type="term" value="C:plasma membrane"/>
    <property type="evidence" value="ECO:0007669"/>
    <property type="project" value="UniProtKB-SubCell"/>
</dbReference>
<evidence type="ECO:0000259" key="11">
    <source>
        <dbReference type="Pfam" id="PF00905"/>
    </source>
</evidence>
<keyword evidence="8" id="KW-1133">Transmembrane helix</keyword>
<dbReference type="Pfam" id="PF03717">
    <property type="entry name" value="PBP_dimer"/>
    <property type="match status" value="1"/>
</dbReference>
<keyword evidence="10" id="KW-0961">Cell wall biogenesis/degradation</keyword>
<dbReference type="SUPFAM" id="SSF56601">
    <property type="entry name" value="beta-lactamase/transpeptidase-like"/>
    <property type="match status" value="1"/>
</dbReference>
<dbReference type="InterPro" id="IPR001460">
    <property type="entry name" value="PCN-bd_Tpept"/>
</dbReference>
<dbReference type="GO" id="GO:0008658">
    <property type="term" value="F:penicillin binding"/>
    <property type="evidence" value="ECO:0007669"/>
    <property type="project" value="InterPro"/>
</dbReference>
<evidence type="ECO:0000256" key="7">
    <source>
        <dbReference type="ARBA" id="ARBA00022984"/>
    </source>
</evidence>
<dbReference type="Gene3D" id="3.90.1310.10">
    <property type="entry name" value="Penicillin-binding protein 2a (Domain 2)"/>
    <property type="match status" value="1"/>
</dbReference>
<dbReference type="InterPro" id="IPR012338">
    <property type="entry name" value="Beta-lactam/transpept-like"/>
</dbReference>
<feature type="domain" description="Penicillin-binding protein dimerisation" evidence="12">
    <location>
        <begin position="53"/>
        <end position="309"/>
    </location>
</feature>
<gene>
    <name evidence="13" type="primary">penA_1</name>
    <name evidence="13" type="ORF">SAMEA3545359_01952</name>
</gene>
<accession>A0A1C6J6H0</accession>
<evidence type="ECO:0000256" key="3">
    <source>
        <dbReference type="ARBA" id="ARBA00007171"/>
    </source>
</evidence>
<dbReference type="Pfam" id="PF00905">
    <property type="entry name" value="Transpeptidase"/>
    <property type="match status" value="1"/>
</dbReference>
<evidence type="ECO:0000256" key="2">
    <source>
        <dbReference type="ARBA" id="ARBA00004236"/>
    </source>
</evidence>